<protein>
    <submittedName>
        <fullName evidence="1">Unkown protein</fullName>
    </submittedName>
</protein>
<dbReference type="AlphaFoldDB" id="R4WE01"/>
<proteinExistence type="evidence at transcript level"/>
<name>R4WE01_RIPPE</name>
<dbReference type="EMBL" id="AK418004">
    <property type="protein sequence ID" value="BAN21219.1"/>
    <property type="molecule type" value="mRNA"/>
</dbReference>
<organism evidence="1">
    <name type="scientific">Riptortus pedestris</name>
    <name type="common">Bean bug</name>
    <dbReference type="NCBI Taxonomy" id="329032"/>
    <lineage>
        <taxon>Eukaryota</taxon>
        <taxon>Metazoa</taxon>
        <taxon>Ecdysozoa</taxon>
        <taxon>Arthropoda</taxon>
        <taxon>Hexapoda</taxon>
        <taxon>Insecta</taxon>
        <taxon>Pterygota</taxon>
        <taxon>Neoptera</taxon>
        <taxon>Paraneoptera</taxon>
        <taxon>Hemiptera</taxon>
        <taxon>Heteroptera</taxon>
        <taxon>Panheteroptera</taxon>
        <taxon>Pentatomomorpha</taxon>
        <taxon>Coreoidea</taxon>
        <taxon>Alydidae</taxon>
        <taxon>Riptortus</taxon>
    </lineage>
</organism>
<evidence type="ECO:0000313" key="1">
    <source>
        <dbReference type="EMBL" id="BAN21219.1"/>
    </source>
</evidence>
<accession>R4WE01</accession>
<sequence>MELKNTWEAKLQATKAIEPRPDDVMPAALKQPIQQKPINQLNHGNTICCMCFDLVKLSTWGCFHFKSCVTAIFNYFHL</sequence>
<reference evidence="1" key="1">
    <citation type="journal article" date="2013" name="PLoS ONE">
        <title>Gene expression in gut symbiotic organ of stinkbug affected by extracellular bacterial symbiont.</title>
        <authorList>
            <person name="Futahashi R."/>
            <person name="Tanaka K."/>
            <person name="Tanahashi M."/>
            <person name="Nikoh N."/>
            <person name="Kikuchi Y."/>
            <person name="Lee B.L."/>
            <person name="Fukatsu T."/>
        </authorList>
    </citation>
    <scope>NUCLEOTIDE SEQUENCE</scope>
    <source>
        <tissue evidence="1">Midgut</tissue>
    </source>
</reference>